<dbReference type="PANTHER" id="PTHR30032">
    <property type="entry name" value="N-ACETYLMURAMOYL-L-ALANINE AMIDASE-RELATED"/>
    <property type="match status" value="1"/>
</dbReference>
<evidence type="ECO:0000256" key="1">
    <source>
        <dbReference type="SAM" id="MobiDB-lite"/>
    </source>
</evidence>
<evidence type="ECO:0000313" key="5">
    <source>
        <dbReference type="Proteomes" id="UP000244910"/>
    </source>
</evidence>
<dbReference type="PANTHER" id="PTHR30032:SF8">
    <property type="entry name" value="GERMINATION-SPECIFIC N-ACETYLMURAMOYL-L-ALANINE AMIDASE"/>
    <property type="match status" value="1"/>
</dbReference>
<keyword evidence="2" id="KW-0732">Signal</keyword>
<dbReference type="Pfam" id="PF04122">
    <property type="entry name" value="CW_binding_2"/>
    <property type="match status" value="3"/>
</dbReference>
<feature type="signal peptide" evidence="2">
    <location>
        <begin position="1"/>
        <end position="33"/>
    </location>
</feature>
<dbReference type="Gene3D" id="3.40.50.12090">
    <property type="match status" value="2"/>
</dbReference>
<protein>
    <recommendedName>
        <fullName evidence="3">Transglutaminase-like domain-containing protein</fullName>
    </recommendedName>
</protein>
<evidence type="ECO:0000259" key="3">
    <source>
        <dbReference type="SMART" id="SM00460"/>
    </source>
</evidence>
<feature type="chain" id="PRO_5016106512" description="Transglutaminase-like domain-containing protein" evidence="2">
    <location>
        <begin position="34"/>
        <end position="814"/>
    </location>
</feature>
<name>A0A2U8DVC9_9CLOT</name>
<evidence type="ECO:0000313" key="4">
    <source>
        <dbReference type="EMBL" id="AWI06746.1"/>
    </source>
</evidence>
<dbReference type="InterPro" id="IPR007253">
    <property type="entry name" value="Cell_wall-bd_2"/>
</dbReference>
<dbReference type="OrthoDB" id="3268660at2"/>
<dbReference type="SUPFAM" id="SSF54001">
    <property type="entry name" value="Cysteine proteinases"/>
    <property type="match status" value="1"/>
</dbReference>
<evidence type="ECO:0000256" key="2">
    <source>
        <dbReference type="SAM" id="SignalP"/>
    </source>
</evidence>
<organism evidence="4 5">
    <name type="scientific">Clostridium drakei</name>
    <dbReference type="NCBI Taxonomy" id="332101"/>
    <lineage>
        <taxon>Bacteria</taxon>
        <taxon>Bacillati</taxon>
        <taxon>Bacillota</taxon>
        <taxon>Clostridia</taxon>
        <taxon>Eubacteriales</taxon>
        <taxon>Clostridiaceae</taxon>
        <taxon>Clostridium</taxon>
    </lineage>
</organism>
<dbReference type="Proteomes" id="UP000244910">
    <property type="component" value="Chromosome"/>
</dbReference>
<dbReference type="InterPro" id="IPR038765">
    <property type="entry name" value="Papain-like_cys_pep_sf"/>
</dbReference>
<gene>
    <name evidence="4" type="ORF">B9W14_20345</name>
</gene>
<feature type="compositionally biased region" description="Polar residues" evidence="1">
    <location>
        <begin position="343"/>
        <end position="366"/>
    </location>
</feature>
<reference evidence="5" key="1">
    <citation type="submission" date="2017-04" db="EMBL/GenBank/DDBJ databases">
        <authorList>
            <person name="Song Y."/>
            <person name="Cho B.-K."/>
        </authorList>
    </citation>
    <scope>NUCLEOTIDE SEQUENCE [LARGE SCALE GENOMIC DNA]</scope>
    <source>
        <strain evidence="5">SL1</strain>
    </source>
</reference>
<accession>A0A2U8DVC9</accession>
<sequence>MGGLLMLRTKQKVLSVVLTISVMTGGLTTFAKADALTTSQSQSSNSNVTTTRITGSSKYGTADVIAEKGWTQADTVVIASGVDFPDGLCAGPIAKKYNAPILLASATGLSDETLSEITKLKAKKAVIIGGEGAVPSSTETQLNGIGITSIQRIGGTDRYNTSVLAAEQLDKPSAVVVTSGENFPDSLSISAIASQLGMPIIIASKDGLSDEAISYIKNSGATKTYIAGGNGVLSSSIENQVPNPTRLSGEDRYATNLAVLNQFASSLKFENVYLATGDDFADALVGSELAAQTQSPVVLTNNSLTSGISKYLAEHMQSSTKVVAIGDNNAVADSLIEKAMNPSVASTSDTGNDTATSNKNSTDAKMASCNTSNTFDKSVYKFIPGIDVTNMDSSSTIKYNDTRMLITEEGKLYSNNSSLKLKRSTSSTIKDGSSQSAKINAVFTTEDNKKYYEDANSYMSYYGGAITIAYQGSFFTPGANNKLNDYSSRTCKSNITKNSDGNYEIASEETIGDTSGVKRTQSYKGIYNVNDHSLKISNNSGISFSSTITIKDFPCLIFDGIRIGEKEFSYLDSVDKAFSKGSDNYNYLRSQIADMQSNIDVTSMLSQCNNDTTVFDNYVCRILDEFPEYYLYECSTDVSNGEATLTITYSEKDQVKKMKEKLDYILPKITKPGMTDYEKEKFIHDYIVLNTEYDKNDKGLTESNENYTAYGPIANGRAVCQGYEAAFEFLCKLAGLDCIEVVGKVNNAKYDNHAWNIVKIDGKYYHVDTTWDDTEVNNGIGYDYFNIDDATMSKDHSWDKSQYPECKTSLGKTN</sequence>
<dbReference type="Gene3D" id="3.10.620.30">
    <property type="match status" value="1"/>
</dbReference>
<dbReference type="SMART" id="SM00460">
    <property type="entry name" value="TGc"/>
    <property type="match status" value="1"/>
</dbReference>
<dbReference type="Pfam" id="PF01841">
    <property type="entry name" value="Transglut_core"/>
    <property type="match status" value="1"/>
</dbReference>
<dbReference type="InterPro" id="IPR051922">
    <property type="entry name" value="Bact_Sporulation_Assoc"/>
</dbReference>
<dbReference type="InterPro" id="IPR002931">
    <property type="entry name" value="Transglutaminase-like"/>
</dbReference>
<dbReference type="AlphaFoldDB" id="A0A2U8DVC9"/>
<feature type="domain" description="Transglutaminase-like" evidence="3">
    <location>
        <begin position="712"/>
        <end position="771"/>
    </location>
</feature>
<keyword evidence="5" id="KW-1185">Reference proteome</keyword>
<proteinExistence type="predicted"/>
<dbReference type="KEGG" id="cdrk:B9W14_20345"/>
<feature type="region of interest" description="Disordered" evidence="1">
    <location>
        <begin position="342"/>
        <end position="366"/>
    </location>
</feature>
<dbReference type="EMBL" id="CP020953">
    <property type="protein sequence ID" value="AWI06746.1"/>
    <property type="molecule type" value="Genomic_DNA"/>
</dbReference>